<accession>A0ABT1JN83</accession>
<keyword evidence="9" id="KW-1185">Reference proteome</keyword>
<comment type="caution">
    <text evidence="8">The sequence shown here is derived from an EMBL/GenBank/DDBJ whole genome shotgun (WGS) entry which is preliminary data.</text>
</comment>
<evidence type="ECO:0000313" key="8">
    <source>
        <dbReference type="EMBL" id="MCP2333987.1"/>
    </source>
</evidence>
<dbReference type="InterPro" id="IPR002758">
    <property type="entry name" value="Cation_antiport_E"/>
</dbReference>
<dbReference type="EMBL" id="AUBJ02000001">
    <property type="protein sequence ID" value="MCP2333987.1"/>
    <property type="molecule type" value="Genomic_DNA"/>
</dbReference>
<evidence type="ECO:0000256" key="6">
    <source>
        <dbReference type="ARBA" id="ARBA00023136"/>
    </source>
</evidence>
<evidence type="ECO:0000256" key="5">
    <source>
        <dbReference type="ARBA" id="ARBA00022989"/>
    </source>
</evidence>
<organism evidence="8 9">
    <name type="scientific">Actinoalloteichus caeruleus DSM 43889</name>
    <dbReference type="NCBI Taxonomy" id="1120930"/>
    <lineage>
        <taxon>Bacteria</taxon>
        <taxon>Bacillati</taxon>
        <taxon>Actinomycetota</taxon>
        <taxon>Actinomycetes</taxon>
        <taxon>Pseudonocardiales</taxon>
        <taxon>Pseudonocardiaceae</taxon>
        <taxon>Actinoalloteichus</taxon>
        <taxon>Actinoalloteichus cyanogriseus</taxon>
    </lineage>
</organism>
<name>A0ABT1JN83_ACTCY</name>
<comment type="subcellular location">
    <subcellularLocation>
        <location evidence="1">Cell membrane</location>
        <topology evidence="1">Multi-pass membrane protein</topology>
    </subcellularLocation>
</comment>
<feature type="region of interest" description="Disordered" evidence="7">
    <location>
        <begin position="118"/>
        <end position="149"/>
    </location>
</feature>
<evidence type="ECO:0000313" key="9">
    <source>
        <dbReference type="Proteomes" id="UP000791080"/>
    </source>
</evidence>
<keyword evidence="3" id="KW-1003">Cell membrane</keyword>
<reference evidence="8 9" key="2">
    <citation type="submission" date="2022-06" db="EMBL/GenBank/DDBJ databases">
        <title>Genomic Encyclopedia of Type Strains, Phase I: the one thousand microbial genomes (KMG-I) project.</title>
        <authorList>
            <person name="Kyrpides N."/>
        </authorList>
    </citation>
    <scope>NUCLEOTIDE SEQUENCE [LARGE SCALE GENOMIC DNA]</scope>
    <source>
        <strain evidence="8 9">DSM 43889</strain>
    </source>
</reference>
<protein>
    <submittedName>
        <fullName evidence="8">Multicomponent Na+:H+ antiporter subunit E</fullName>
    </submittedName>
</protein>
<evidence type="ECO:0000256" key="1">
    <source>
        <dbReference type="ARBA" id="ARBA00004651"/>
    </source>
</evidence>
<evidence type="ECO:0000256" key="7">
    <source>
        <dbReference type="SAM" id="MobiDB-lite"/>
    </source>
</evidence>
<sequence>MTRHLARILRLVGFLGYYLLELVKANVSVIRETLVPSDRLRPGIAELPLRCRTDLEITMIANLISLTPGTLTVAVRAEPPTLWVHGMFAEDREAFRAELYEMEGRMLVAMRLSAAAGALPGPGPADGPASEAGGVARRSADRGEDGDET</sequence>
<dbReference type="RefSeq" id="WP_016697457.1">
    <property type="nucleotide sequence ID" value="NZ_AUBJ02000001.1"/>
</dbReference>
<comment type="similarity">
    <text evidence="2">Belongs to the CPA3 antiporters (TC 2.A.63) subunit E family.</text>
</comment>
<dbReference type="PANTHER" id="PTHR34584:SF1">
    <property type="entry name" value="NA(+)_H(+) ANTIPORTER SUBUNIT E1"/>
    <property type="match status" value="1"/>
</dbReference>
<keyword evidence="6" id="KW-0472">Membrane</keyword>
<proteinExistence type="inferred from homology"/>
<evidence type="ECO:0000256" key="4">
    <source>
        <dbReference type="ARBA" id="ARBA00022692"/>
    </source>
</evidence>
<keyword evidence="4" id="KW-0812">Transmembrane</keyword>
<keyword evidence="5" id="KW-1133">Transmembrane helix</keyword>
<evidence type="ECO:0000256" key="2">
    <source>
        <dbReference type="ARBA" id="ARBA00006228"/>
    </source>
</evidence>
<dbReference type="PANTHER" id="PTHR34584">
    <property type="entry name" value="NA(+)/H(+) ANTIPORTER SUBUNIT E1"/>
    <property type="match status" value="1"/>
</dbReference>
<evidence type="ECO:0000256" key="3">
    <source>
        <dbReference type="ARBA" id="ARBA00022475"/>
    </source>
</evidence>
<dbReference type="Pfam" id="PF01899">
    <property type="entry name" value="MNHE"/>
    <property type="match status" value="1"/>
</dbReference>
<gene>
    <name evidence="8" type="ORF">G443_004257</name>
</gene>
<dbReference type="Proteomes" id="UP000791080">
    <property type="component" value="Unassembled WGS sequence"/>
</dbReference>
<reference evidence="8 9" key="1">
    <citation type="submission" date="2013-07" db="EMBL/GenBank/DDBJ databases">
        <authorList>
            <consortium name="DOE Joint Genome Institute"/>
            <person name="Reeve W."/>
            <person name="Huntemann M."/>
            <person name="Han J."/>
            <person name="Chen A."/>
            <person name="Kyrpides N."/>
            <person name="Mavromatis K."/>
            <person name="Markowitz V."/>
            <person name="Palaniappan K."/>
            <person name="Ivanova N."/>
            <person name="Schaumberg A."/>
            <person name="Pati A."/>
            <person name="Liolios K."/>
            <person name="Nordberg H.P."/>
            <person name="Cantor M.N."/>
            <person name="Hua S.X."/>
            <person name="Woyke T."/>
        </authorList>
    </citation>
    <scope>NUCLEOTIDE SEQUENCE [LARGE SCALE GENOMIC DNA]</scope>
    <source>
        <strain evidence="8 9">DSM 43889</strain>
    </source>
</reference>